<feature type="region of interest" description="Disordered" evidence="7">
    <location>
        <begin position="1"/>
        <end position="30"/>
    </location>
</feature>
<dbReference type="PANTHER" id="PTHR14773">
    <property type="entry name" value="WD REPEAT-CONTAINING PROTEIN 76"/>
    <property type="match status" value="1"/>
</dbReference>
<keyword evidence="4 6" id="KW-0853">WD repeat</keyword>
<accession>A0AA97KKH0</accession>
<protein>
    <recommendedName>
        <fullName evidence="3 6">WD repeat-containing protein 76</fullName>
    </recommendedName>
</protein>
<feature type="compositionally biased region" description="Basic residues" evidence="7">
    <location>
        <begin position="176"/>
        <end position="190"/>
    </location>
</feature>
<dbReference type="KEGG" id="emc:129345586"/>
<keyword evidence="8" id="KW-1185">Reference proteome</keyword>
<feature type="region of interest" description="Disordered" evidence="7">
    <location>
        <begin position="176"/>
        <end position="199"/>
    </location>
</feature>
<dbReference type="InterPro" id="IPR015943">
    <property type="entry name" value="WD40/YVTN_repeat-like_dom_sf"/>
</dbReference>
<dbReference type="Proteomes" id="UP001190640">
    <property type="component" value="Chromosome 18"/>
</dbReference>
<gene>
    <name evidence="9" type="primary">WDR76</name>
</gene>
<dbReference type="Gene3D" id="2.130.10.10">
    <property type="entry name" value="YVTN repeat-like/Quinoprotein amine dehydrogenase"/>
    <property type="match status" value="1"/>
</dbReference>
<dbReference type="CTD" id="79968"/>
<dbReference type="RefSeq" id="XP_054858773.1">
    <property type="nucleotide sequence ID" value="XM_055002798.1"/>
</dbReference>
<evidence type="ECO:0000256" key="1">
    <source>
        <dbReference type="ARBA" id="ARBA00002530"/>
    </source>
</evidence>
<dbReference type="SUPFAM" id="SSF50978">
    <property type="entry name" value="WD40 repeat-like"/>
    <property type="match status" value="1"/>
</dbReference>
<evidence type="ECO:0000256" key="6">
    <source>
        <dbReference type="RuleBase" id="RU365004"/>
    </source>
</evidence>
<dbReference type="GeneID" id="129345586"/>
<dbReference type="FunFam" id="2.130.10.10:FF:000180">
    <property type="entry name" value="WD repeat-containing protein 76"/>
    <property type="match status" value="1"/>
</dbReference>
<dbReference type="InterPro" id="IPR001680">
    <property type="entry name" value="WD40_rpt"/>
</dbReference>
<evidence type="ECO:0000313" key="8">
    <source>
        <dbReference type="Proteomes" id="UP001190640"/>
    </source>
</evidence>
<name>A0AA97KKH0_EUBMA</name>
<keyword evidence="5" id="KW-0677">Repeat</keyword>
<dbReference type="GO" id="GO:0003677">
    <property type="term" value="F:DNA binding"/>
    <property type="evidence" value="ECO:0007669"/>
    <property type="project" value="TreeGrafter"/>
</dbReference>
<organism evidence="8 9">
    <name type="scientific">Eublepharis macularius</name>
    <name type="common">Leopard gecko</name>
    <name type="synonym">Cyrtodactylus macularius</name>
    <dbReference type="NCBI Taxonomy" id="481883"/>
    <lineage>
        <taxon>Eukaryota</taxon>
        <taxon>Metazoa</taxon>
        <taxon>Chordata</taxon>
        <taxon>Craniata</taxon>
        <taxon>Vertebrata</taxon>
        <taxon>Euteleostomi</taxon>
        <taxon>Lepidosauria</taxon>
        <taxon>Squamata</taxon>
        <taxon>Bifurcata</taxon>
        <taxon>Gekkota</taxon>
        <taxon>Eublepharidae</taxon>
        <taxon>Eublepharinae</taxon>
        <taxon>Eublepharis</taxon>
    </lineage>
</organism>
<evidence type="ECO:0000256" key="2">
    <source>
        <dbReference type="ARBA" id="ARBA00005434"/>
    </source>
</evidence>
<evidence type="ECO:0000256" key="5">
    <source>
        <dbReference type="ARBA" id="ARBA00022737"/>
    </source>
</evidence>
<evidence type="ECO:0000256" key="7">
    <source>
        <dbReference type="SAM" id="MobiDB-lite"/>
    </source>
</evidence>
<proteinExistence type="inferred from homology"/>
<comment type="subunit">
    <text evidence="6">Interacts with CUL4A and/or CUL4B.</text>
</comment>
<dbReference type="GO" id="GO:2000001">
    <property type="term" value="P:regulation of DNA damage checkpoint"/>
    <property type="evidence" value="ECO:0007669"/>
    <property type="project" value="TreeGrafter"/>
</dbReference>
<evidence type="ECO:0000313" key="9">
    <source>
        <dbReference type="RefSeq" id="XP_054858773.1"/>
    </source>
</evidence>
<evidence type="ECO:0000256" key="4">
    <source>
        <dbReference type="ARBA" id="ARBA00022574"/>
    </source>
</evidence>
<reference evidence="9" key="1">
    <citation type="submission" date="2025-08" db="UniProtKB">
        <authorList>
            <consortium name="RefSeq"/>
        </authorList>
    </citation>
    <scope>IDENTIFICATION</scope>
    <source>
        <tissue evidence="9">Blood</tissue>
    </source>
</reference>
<dbReference type="Pfam" id="PF00400">
    <property type="entry name" value="WD40"/>
    <property type="match status" value="2"/>
</dbReference>
<dbReference type="InterPro" id="IPR036322">
    <property type="entry name" value="WD40_repeat_dom_sf"/>
</dbReference>
<dbReference type="GO" id="GO:0005634">
    <property type="term" value="C:nucleus"/>
    <property type="evidence" value="ECO:0007669"/>
    <property type="project" value="TreeGrafter"/>
</dbReference>
<dbReference type="AlphaFoldDB" id="A0AA97KKH0"/>
<dbReference type="SMART" id="SM00320">
    <property type="entry name" value="WD40"/>
    <property type="match status" value="5"/>
</dbReference>
<dbReference type="PANTHER" id="PTHR14773:SF0">
    <property type="entry name" value="WD REPEAT-CONTAINING PROTEIN 76"/>
    <property type="match status" value="1"/>
</dbReference>
<dbReference type="InterPro" id="IPR050853">
    <property type="entry name" value="WD_repeat_DNA-damage-binding"/>
</dbReference>
<comment type="function">
    <text evidence="1 6">Specifically binds 5-hydroxymethylcytosine (5hmC), suggesting that it acts as a specific reader of 5hmC.</text>
</comment>
<evidence type="ECO:0000256" key="3">
    <source>
        <dbReference type="ARBA" id="ARBA00021234"/>
    </source>
</evidence>
<sequence>MECRPARDGSLAAPEARTAKENLKPSLPESLVPSKNLIKQVRIVLTPVSAAVTERESSNKRWHQKSLFEYFANCEENSGEGSKVPKASSRQTQKKLAISPVSPASVVGGFLVESPLRSRPGSDMELDGSDVDASCVEDESTQLSAYERKRLKNVTENAKFFASLKLFESATRLRKTTTKTHPHKVKRAKHAKAETETTLRRSMRLQRVDPPEASLIEKQILSESSIEKHPVLPPDPIQMISAAPDQRMEEFLSEWTKISQVKNNQTEMPLCNLESYKGSLRNMVLREDAVAKVVETRIFSVAVHPSESSTLVAAGDKWGHVGLWNLDHPLEDGVHAFLPHTQPVSCLHFSPANPAHLLSLSYDGTLRCGDVTRAVFDEVYRNGEFGLSSFDFLASDASTLVVGIWDGDVEVVDTRTPGTSCELSADLNSMVRTVHVHPIDRQYFIAAGARNVGVYDVRHLKKSGSQPVVSLTGHSKTVASAYFSPVTGNRVVTTCADDTLRIFGTNCLSSMAPLLTTIRHDNNTGRWLTRFRAVWDPKRDDCFVVGSMSRPREIQAFHASGELVHSFSNEDYLGSVCSINVWHPTRYIVVGGNSSGRLHVFKE</sequence>
<comment type="similarity">
    <text evidence="2 6">Belongs to the WD repeat DDB2/WDR76 family.</text>
</comment>